<dbReference type="Gene3D" id="1.10.287.1490">
    <property type="match status" value="1"/>
</dbReference>
<feature type="coiled-coil region" evidence="1">
    <location>
        <begin position="153"/>
        <end position="208"/>
    </location>
</feature>
<keyword evidence="1" id="KW-0175">Coiled coil</keyword>
<protein>
    <submittedName>
        <fullName evidence="3">Uncharacterized protein</fullName>
    </submittedName>
</protein>
<dbReference type="EMBL" id="GBHO01006580">
    <property type="protein sequence ID" value="JAG37024.1"/>
    <property type="molecule type" value="Transcribed_RNA"/>
</dbReference>
<gene>
    <name evidence="3" type="ORF">CM83_33374</name>
</gene>
<evidence type="ECO:0000256" key="1">
    <source>
        <dbReference type="SAM" id="Coils"/>
    </source>
</evidence>
<accession>A0A0A9YXW0</accession>
<proteinExistence type="predicted"/>
<organism evidence="3">
    <name type="scientific">Lygus hesperus</name>
    <name type="common">Western plant bug</name>
    <dbReference type="NCBI Taxonomy" id="30085"/>
    <lineage>
        <taxon>Eukaryota</taxon>
        <taxon>Metazoa</taxon>
        <taxon>Ecdysozoa</taxon>
        <taxon>Arthropoda</taxon>
        <taxon>Hexapoda</taxon>
        <taxon>Insecta</taxon>
        <taxon>Pterygota</taxon>
        <taxon>Neoptera</taxon>
        <taxon>Paraneoptera</taxon>
        <taxon>Hemiptera</taxon>
        <taxon>Heteroptera</taxon>
        <taxon>Panheteroptera</taxon>
        <taxon>Cimicomorpha</taxon>
        <taxon>Miridae</taxon>
        <taxon>Mirini</taxon>
        <taxon>Lygus</taxon>
    </lineage>
</organism>
<feature type="compositionally biased region" description="Basic and acidic residues" evidence="2">
    <location>
        <begin position="259"/>
        <end position="283"/>
    </location>
</feature>
<name>A0A0A9YXW0_LYGHE</name>
<evidence type="ECO:0000256" key="2">
    <source>
        <dbReference type="SAM" id="MobiDB-lite"/>
    </source>
</evidence>
<reference evidence="3" key="2">
    <citation type="submission" date="2014-07" db="EMBL/GenBank/DDBJ databases">
        <authorList>
            <person name="Hull J."/>
        </authorList>
    </citation>
    <scope>NUCLEOTIDE SEQUENCE</scope>
</reference>
<sequence length="560" mass="65203">MEDFYNKVRQELEKQIKFSDEYKKNTENTFKMCYERVKSAIEEEKNVDSELEEALQECKNSSGLKERYEYELQEKYSNLELIEKEVGVLKNRVHACKEELNAILVGNKKLNDEVANTRAAHSREQSEKQALVEGLEKEIADKTSDFGETEMKLGEAMQENKYLSEEVEKALNQIRVTSMDVGELNGQIDELNKKIAEGKCTLKELEDQVFELSGVHKEEERISTRKGVVLEKLAAKNSIATELENKLRKLQDEWAQANTKREELKSAEEEMKRRNESAKKDVNELLGTLSEMKEGGNTKELEQELSELKSKSQVLKKENDEAKNRLKSASVEIAELKDGNAALDQELKEATIREELAAKKFEYFQNERVRLEEMKSKISLVKEEVLKMKTSREFSVNVEHLREEVQKVQREIVQKQQQNEAQKESIQESFKKTLRSLQEQMEKLKEASEEEMRKRRMQTDRLHKTVPQLQKEIQTCKDELLVTTRKNIAMMRERLTVIGRLVESYRMLQAESERANGKDFTVVRLLGTIEEHLSSSFRGMIEYLRMTPVTSRPLLLRLQT</sequence>
<feature type="region of interest" description="Disordered" evidence="2">
    <location>
        <begin position="258"/>
        <end position="321"/>
    </location>
</feature>
<evidence type="ECO:0000313" key="3">
    <source>
        <dbReference type="EMBL" id="JAG37024.1"/>
    </source>
</evidence>
<dbReference type="AlphaFoldDB" id="A0A0A9YXW0"/>
<reference evidence="3" key="1">
    <citation type="journal article" date="2014" name="PLoS ONE">
        <title>Transcriptome-Based Identification of ABC Transporters in the Western Tarnished Plant Bug Lygus hesperus.</title>
        <authorList>
            <person name="Hull J.J."/>
            <person name="Chaney K."/>
            <person name="Geib S.M."/>
            <person name="Fabrick J.A."/>
            <person name="Brent C.S."/>
            <person name="Walsh D."/>
            <person name="Lavine L.C."/>
        </authorList>
    </citation>
    <scope>NUCLEOTIDE SEQUENCE</scope>
</reference>
<feature type="coiled-coil region" evidence="1">
    <location>
        <begin position="9"/>
        <end position="127"/>
    </location>
</feature>
<feature type="non-terminal residue" evidence="3">
    <location>
        <position position="560"/>
    </location>
</feature>
<feature type="compositionally biased region" description="Basic and acidic residues" evidence="2">
    <location>
        <begin position="291"/>
        <end position="321"/>
    </location>
</feature>